<comment type="caution">
    <text evidence="1">The sequence shown here is derived from an EMBL/GenBank/DDBJ whole genome shotgun (WGS) entry which is preliminary data.</text>
</comment>
<sequence length="150" mass="15969">MTAVKANAAVTNCIPDSNTLPLTQLQTSSSLDMVPSFYNEAFATGSNLDEDIITLDMATTSHMFGSEKYLSKITSIIPLPINVASKNGKVYANFKGTVHIGGLKLMGVLLSKELSVNLISAGLLYDEGFDIRCTASKNYSDKAVRGGLGQ</sequence>
<accession>A0A9P6T8Q1</accession>
<dbReference type="AlphaFoldDB" id="A0A9P6T8Q1"/>
<protein>
    <submittedName>
        <fullName evidence="1">Uncharacterized protein</fullName>
    </submittedName>
</protein>
<proteinExistence type="predicted"/>
<evidence type="ECO:0000313" key="2">
    <source>
        <dbReference type="Proteomes" id="UP000886653"/>
    </source>
</evidence>
<keyword evidence="2" id="KW-1185">Reference proteome</keyword>
<reference evidence="1" key="1">
    <citation type="submission" date="2013-11" db="EMBL/GenBank/DDBJ databases">
        <title>Genome sequence of the fusiform rust pathogen reveals effectors for host alternation and coevolution with pine.</title>
        <authorList>
            <consortium name="DOE Joint Genome Institute"/>
            <person name="Smith K."/>
            <person name="Pendleton A."/>
            <person name="Kubisiak T."/>
            <person name="Anderson C."/>
            <person name="Salamov A."/>
            <person name="Aerts A."/>
            <person name="Riley R."/>
            <person name="Clum A."/>
            <person name="Lindquist E."/>
            <person name="Ence D."/>
            <person name="Campbell M."/>
            <person name="Kronenberg Z."/>
            <person name="Feau N."/>
            <person name="Dhillon B."/>
            <person name="Hamelin R."/>
            <person name="Burleigh J."/>
            <person name="Smith J."/>
            <person name="Yandell M."/>
            <person name="Nelson C."/>
            <person name="Grigoriev I."/>
            <person name="Davis J."/>
        </authorList>
    </citation>
    <scope>NUCLEOTIDE SEQUENCE</scope>
    <source>
        <strain evidence="1">G11</strain>
    </source>
</reference>
<dbReference type="Proteomes" id="UP000886653">
    <property type="component" value="Unassembled WGS sequence"/>
</dbReference>
<gene>
    <name evidence="1" type="ORF">CROQUDRAFT_96372</name>
</gene>
<dbReference type="EMBL" id="MU167321">
    <property type="protein sequence ID" value="KAG0143347.1"/>
    <property type="molecule type" value="Genomic_DNA"/>
</dbReference>
<name>A0A9P6T8Q1_9BASI</name>
<dbReference type="OrthoDB" id="430476at2759"/>
<evidence type="ECO:0000313" key="1">
    <source>
        <dbReference type="EMBL" id="KAG0143347.1"/>
    </source>
</evidence>
<organism evidence="1 2">
    <name type="scientific">Cronartium quercuum f. sp. fusiforme G11</name>
    <dbReference type="NCBI Taxonomy" id="708437"/>
    <lineage>
        <taxon>Eukaryota</taxon>
        <taxon>Fungi</taxon>
        <taxon>Dikarya</taxon>
        <taxon>Basidiomycota</taxon>
        <taxon>Pucciniomycotina</taxon>
        <taxon>Pucciniomycetes</taxon>
        <taxon>Pucciniales</taxon>
        <taxon>Coleosporiaceae</taxon>
        <taxon>Cronartium</taxon>
    </lineage>
</organism>